<feature type="compositionally biased region" description="Polar residues" evidence="10">
    <location>
        <begin position="44"/>
        <end position="62"/>
    </location>
</feature>
<name>A0A5J4ZB42_PORPP</name>
<dbReference type="Pfam" id="PF00400">
    <property type="entry name" value="WD40"/>
    <property type="match status" value="5"/>
</dbReference>
<feature type="repeat" description="WD" evidence="9">
    <location>
        <begin position="401"/>
        <end position="433"/>
    </location>
</feature>
<evidence type="ECO:0000256" key="2">
    <source>
        <dbReference type="ARBA" id="ARBA00022574"/>
    </source>
</evidence>
<evidence type="ECO:0000256" key="8">
    <source>
        <dbReference type="ARBA" id="ARBA00068146"/>
    </source>
</evidence>
<dbReference type="CDD" id="cd00200">
    <property type="entry name" value="WD40"/>
    <property type="match status" value="1"/>
</dbReference>
<dbReference type="OrthoDB" id="10257301at2759"/>
<feature type="repeat" description="WD" evidence="9">
    <location>
        <begin position="253"/>
        <end position="286"/>
    </location>
</feature>
<proteinExistence type="predicted"/>
<dbReference type="AlphaFoldDB" id="A0A5J4ZB42"/>
<keyword evidence="2 9" id="KW-0853">WD repeat</keyword>
<accession>A0A5J4ZB42</accession>
<keyword evidence="7" id="KW-0539">Nucleus</keyword>
<feature type="region of interest" description="Disordered" evidence="10">
    <location>
        <begin position="1"/>
        <end position="63"/>
    </location>
</feature>
<dbReference type="GO" id="GO:0000398">
    <property type="term" value="P:mRNA splicing, via spliceosome"/>
    <property type="evidence" value="ECO:0007669"/>
    <property type="project" value="InterPro"/>
</dbReference>
<dbReference type="PANTHER" id="PTHR43979:SF1">
    <property type="entry name" value="PRE-MRNA-PROCESSING FACTOR 17"/>
    <property type="match status" value="1"/>
</dbReference>
<gene>
    <name evidence="11" type="ORF">FVE85_7452</name>
</gene>
<keyword evidence="4" id="KW-0747">Spliceosome</keyword>
<dbReference type="InterPro" id="IPR001680">
    <property type="entry name" value="WD40_rpt"/>
</dbReference>
<keyword evidence="3" id="KW-0507">mRNA processing</keyword>
<evidence type="ECO:0000256" key="10">
    <source>
        <dbReference type="SAM" id="MobiDB-lite"/>
    </source>
</evidence>
<evidence type="ECO:0000256" key="7">
    <source>
        <dbReference type="ARBA" id="ARBA00023242"/>
    </source>
</evidence>
<feature type="region of interest" description="Disordered" evidence="10">
    <location>
        <begin position="87"/>
        <end position="106"/>
    </location>
</feature>
<reference evidence="12" key="1">
    <citation type="journal article" date="2019" name="Nat. Commun.">
        <title>Expansion of phycobilisome linker gene families in mesophilic red algae.</title>
        <authorList>
            <person name="Lee J."/>
            <person name="Kim D."/>
            <person name="Bhattacharya D."/>
            <person name="Yoon H.S."/>
        </authorList>
    </citation>
    <scope>NUCLEOTIDE SEQUENCE [LARGE SCALE GENOMIC DNA]</scope>
    <source>
        <strain evidence="12">CCMP 1328</strain>
    </source>
</reference>
<dbReference type="SUPFAM" id="SSF50978">
    <property type="entry name" value="WD40 repeat-like"/>
    <property type="match status" value="1"/>
</dbReference>
<dbReference type="InterPro" id="IPR036322">
    <property type="entry name" value="WD40_repeat_dom_sf"/>
</dbReference>
<evidence type="ECO:0000313" key="11">
    <source>
        <dbReference type="EMBL" id="KAA8499867.1"/>
    </source>
</evidence>
<dbReference type="InterPro" id="IPR032847">
    <property type="entry name" value="PRPF17"/>
</dbReference>
<dbReference type="InterPro" id="IPR015943">
    <property type="entry name" value="WD40/YVTN_repeat-like_dom_sf"/>
</dbReference>
<dbReference type="Gene3D" id="2.130.10.10">
    <property type="entry name" value="YVTN repeat-like/Quinoprotein amine dehydrogenase"/>
    <property type="match status" value="1"/>
</dbReference>
<keyword evidence="5" id="KW-0677">Repeat</keyword>
<sequence length="572" mass="62835">MILGEQHRKTVGRTCDKRRRTGRRPPVTKHVVQDSAGKKGMMESLQQAYDSASETDSWSLDSNDTKRAKIAEIESRLEHPEILAPEAAPSVGSQAEQPVAETGLSSDVKERHIGEDQPHSRNAVVKSHLVTAASFHRELYSYRRGYAIGESTGNEVYKSKRTRALPEARLAAAAAGSKEVRSTRGQPAGALAVESSSRVDMEKNLPRSVYHGSALSGYDYQGRSFMLPPKGVRAVSEREVLQSFLPRRCAATIRAHEEGISTVRFAPEYGHLLLSGSMDKTVKLWSTHPDTAHGRCIRSYMGHAKAVRDVCFAGDSAHFLSAGFDGVVWYWDTETGQAISKIRCAQTSLAASSKVVAYCAKFRAGPTMSTASNELLVARSDKKITQHDVRVSDPSVPIQTYNQHLAAVNSVVFIEDGERFISSSDDKTLCVWDWGIPVVIKYISDPSMFSMPSAAVHPSGSAVTYQSMDNKLVTYGLRQRDRFKQNSRKTFVGHVSAGYACEPCFSTDGRFLASGDALGRLFFWDWSTARVAHALQAHDGACSSVQWHPTETGTVVTAGWDGMLKVWRHTST</sequence>
<dbReference type="PROSITE" id="PS50082">
    <property type="entry name" value="WD_REPEATS_2"/>
    <property type="match status" value="4"/>
</dbReference>
<comment type="subcellular location">
    <subcellularLocation>
        <location evidence="1">Nucleus</location>
    </subcellularLocation>
</comment>
<dbReference type="Proteomes" id="UP000324585">
    <property type="component" value="Unassembled WGS sequence"/>
</dbReference>
<feature type="repeat" description="WD" evidence="9">
    <location>
        <begin position="300"/>
        <end position="341"/>
    </location>
</feature>
<dbReference type="PANTHER" id="PTHR43979">
    <property type="entry name" value="PRE-MRNA-PROCESSING FACTOR 17"/>
    <property type="match status" value="1"/>
</dbReference>
<evidence type="ECO:0000256" key="3">
    <source>
        <dbReference type="ARBA" id="ARBA00022664"/>
    </source>
</evidence>
<evidence type="ECO:0000256" key="5">
    <source>
        <dbReference type="ARBA" id="ARBA00022737"/>
    </source>
</evidence>
<evidence type="ECO:0000313" key="12">
    <source>
        <dbReference type="Proteomes" id="UP000324585"/>
    </source>
</evidence>
<dbReference type="SMART" id="SM00320">
    <property type="entry name" value="WD40"/>
    <property type="match status" value="5"/>
</dbReference>
<evidence type="ECO:0000256" key="1">
    <source>
        <dbReference type="ARBA" id="ARBA00004123"/>
    </source>
</evidence>
<feature type="repeat" description="WD" evidence="9">
    <location>
        <begin position="535"/>
        <end position="572"/>
    </location>
</feature>
<protein>
    <recommendedName>
        <fullName evidence="8">Pre-mRNA-processing factor 17</fullName>
    </recommendedName>
</protein>
<dbReference type="EMBL" id="VRMN01000001">
    <property type="protein sequence ID" value="KAA8499867.1"/>
    <property type="molecule type" value="Genomic_DNA"/>
</dbReference>
<feature type="compositionally biased region" description="Basic residues" evidence="10">
    <location>
        <begin position="16"/>
        <end position="27"/>
    </location>
</feature>
<evidence type="ECO:0000256" key="9">
    <source>
        <dbReference type="PROSITE-ProRule" id="PRU00221"/>
    </source>
</evidence>
<comment type="caution">
    <text evidence="11">The sequence shown here is derived from an EMBL/GenBank/DDBJ whole genome shotgun (WGS) entry which is preliminary data.</text>
</comment>
<evidence type="ECO:0000256" key="4">
    <source>
        <dbReference type="ARBA" id="ARBA00022728"/>
    </source>
</evidence>
<dbReference type="GO" id="GO:0071013">
    <property type="term" value="C:catalytic step 2 spliceosome"/>
    <property type="evidence" value="ECO:0007669"/>
    <property type="project" value="InterPro"/>
</dbReference>
<keyword evidence="12" id="KW-1185">Reference proteome</keyword>
<dbReference type="PROSITE" id="PS50294">
    <property type="entry name" value="WD_REPEATS_REGION"/>
    <property type="match status" value="4"/>
</dbReference>
<dbReference type="GO" id="GO:0003729">
    <property type="term" value="F:mRNA binding"/>
    <property type="evidence" value="ECO:0007669"/>
    <property type="project" value="TreeGrafter"/>
</dbReference>
<dbReference type="FunFam" id="2.130.10.10:FF:000034">
    <property type="entry name" value="Pre-mRNA-processing factor 17, putative"/>
    <property type="match status" value="1"/>
</dbReference>
<organism evidence="11 12">
    <name type="scientific">Porphyridium purpureum</name>
    <name type="common">Red alga</name>
    <name type="synonym">Porphyridium cruentum</name>
    <dbReference type="NCBI Taxonomy" id="35688"/>
    <lineage>
        <taxon>Eukaryota</taxon>
        <taxon>Rhodophyta</taxon>
        <taxon>Bangiophyceae</taxon>
        <taxon>Porphyridiales</taxon>
        <taxon>Porphyridiaceae</taxon>
        <taxon>Porphyridium</taxon>
    </lineage>
</organism>
<keyword evidence="6" id="KW-0508">mRNA splicing</keyword>
<evidence type="ECO:0000256" key="6">
    <source>
        <dbReference type="ARBA" id="ARBA00023187"/>
    </source>
</evidence>